<dbReference type="SUPFAM" id="SSF82714">
    <property type="entry name" value="Multidrug efflux transporter AcrB TolC docking domain, DN and DC subdomains"/>
    <property type="match status" value="1"/>
</dbReference>
<feature type="transmembrane region" description="Helical" evidence="2">
    <location>
        <begin position="363"/>
        <end position="383"/>
    </location>
</feature>
<dbReference type="Gene3D" id="3.30.70.1440">
    <property type="entry name" value="Multidrug efflux transporter AcrB pore domain"/>
    <property type="match status" value="1"/>
</dbReference>
<dbReference type="EMBL" id="SMAD01000023">
    <property type="protein sequence ID" value="TCS84247.1"/>
    <property type="molecule type" value="Genomic_DNA"/>
</dbReference>
<keyword evidence="2" id="KW-0472">Membrane</keyword>
<feature type="transmembrane region" description="Helical" evidence="2">
    <location>
        <begin position="442"/>
        <end position="464"/>
    </location>
</feature>
<reference evidence="3 4" key="1">
    <citation type="submission" date="2019-03" db="EMBL/GenBank/DDBJ databases">
        <title>Genomic Encyclopedia of Type Strains, Phase IV (KMG-IV): sequencing the most valuable type-strain genomes for metagenomic binning, comparative biology and taxonomic classification.</title>
        <authorList>
            <person name="Goeker M."/>
        </authorList>
    </citation>
    <scope>NUCLEOTIDE SEQUENCE [LARGE SCALE GENOMIC DNA]</scope>
    <source>
        <strain evidence="3 4">DSM 21100</strain>
    </source>
</reference>
<dbReference type="PANTHER" id="PTHR32063:SF0">
    <property type="entry name" value="SWARMING MOTILITY PROTEIN SWRC"/>
    <property type="match status" value="1"/>
</dbReference>
<feature type="transmembrane region" description="Helical" evidence="2">
    <location>
        <begin position="852"/>
        <end position="871"/>
    </location>
</feature>
<gene>
    <name evidence="3" type="ORF">EDD80_1233</name>
</gene>
<dbReference type="Proteomes" id="UP000295807">
    <property type="component" value="Unassembled WGS sequence"/>
</dbReference>
<dbReference type="AlphaFoldDB" id="A0A4R3KKQ4"/>
<evidence type="ECO:0000256" key="2">
    <source>
        <dbReference type="SAM" id="Phobius"/>
    </source>
</evidence>
<feature type="transmembrane region" description="Helical" evidence="2">
    <location>
        <begin position="904"/>
        <end position="923"/>
    </location>
</feature>
<evidence type="ECO:0000313" key="4">
    <source>
        <dbReference type="Proteomes" id="UP000295807"/>
    </source>
</evidence>
<dbReference type="RefSeq" id="WP_132130748.1">
    <property type="nucleotide sequence ID" value="NZ_CP042432.1"/>
</dbReference>
<feature type="transmembrane region" description="Helical" evidence="2">
    <location>
        <begin position="981"/>
        <end position="1007"/>
    </location>
</feature>
<feature type="transmembrane region" description="Helical" evidence="2">
    <location>
        <begin position="878"/>
        <end position="898"/>
    </location>
</feature>
<feature type="transmembrane region" description="Helical" evidence="2">
    <location>
        <begin position="952"/>
        <end position="969"/>
    </location>
</feature>
<comment type="caution">
    <text evidence="3">The sequence shown here is derived from an EMBL/GenBank/DDBJ whole genome shotgun (WGS) entry which is preliminary data.</text>
</comment>
<dbReference type="InterPro" id="IPR027463">
    <property type="entry name" value="AcrB_DN_DC_subdom"/>
</dbReference>
<evidence type="ECO:0000313" key="3">
    <source>
        <dbReference type="EMBL" id="TCS84247.1"/>
    </source>
</evidence>
<keyword evidence="2" id="KW-0812">Transmembrane</keyword>
<dbReference type="SUPFAM" id="SSF82693">
    <property type="entry name" value="Multidrug efflux transporter AcrB pore domain, PN1, PN2, PC1 and PC2 subdomains"/>
    <property type="match status" value="1"/>
</dbReference>
<dbReference type="Pfam" id="PF00873">
    <property type="entry name" value="ACR_tran"/>
    <property type="match status" value="1"/>
</dbReference>
<accession>A0A4R3KKQ4</accession>
<dbReference type="PANTHER" id="PTHR32063">
    <property type="match status" value="1"/>
</dbReference>
<proteinExistence type="predicted"/>
<dbReference type="InterPro" id="IPR001036">
    <property type="entry name" value="Acrflvin-R"/>
</dbReference>
<dbReference type="GO" id="GO:0042910">
    <property type="term" value="F:xenobiotic transmembrane transporter activity"/>
    <property type="evidence" value="ECO:0007669"/>
    <property type="project" value="TreeGrafter"/>
</dbReference>
<feature type="transmembrane region" description="Helical" evidence="2">
    <location>
        <begin position="341"/>
        <end position="356"/>
    </location>
</feature>
<name>A0A4R3KKQ4_9SPHI</name>
<evidence type="ECO:0000256" key="1">
    <source>
        <dbReference type="SAM" id="MobiDB-lite"/>
    </source>
</evidence>
<dbReference type="PRINTS" id="PR00702">
    <property type="entry name" value="ACRIFLAVINRP"/>
</dbReference>
<keyword evidence="4" id="KW-1185">Reference proteome</keyword>
<dbReference type="Gene3D" id="1.20.1640.10">
    <property type="entry name" value="Multidrug efflux transporter AcrB transmembrane domain"/>
    <property type="match status" value="2"/>
</dbReference>
<dbReference type="SUPFAM" id="SSF82866">
    <property type="entry name" value="Multidrug efflux transporter AcrB transmembrane domain"/>
    <property type="match status" value="2"/>
</dbReference>
<protein>
    <submittedName>
        <fullName evidence="3">Multidrug efflux pump subunit AcrB</fullName>
    </submittedName>
</protein>
<dbReference type="Gene3D" id="3.30.70.1430">
    <property type="entry name" value="Multidrug efflux transporter AcrB pore domain"/>
    <property type="match status" value="2"/>
</dbReference>
<dbReference type="GO" id="GO:0005886">
    <property type="term" value="C:plasma membrane"/>
    <property type="evidence" value="ECO:0007669"/>
    <property type="project" value="TreeGrafter"/>
</dbReference>
<feature type="transmembrane region" description="Helical" evidence="2">
    <location>
        <begin position="470"/>
        <end position="492"/>
    </location>
</feature>
<dbReference type="Gene3D" id="3.30.70.1320">
    <property type="entry name" value="Multidrug efflux transporter AcrB pore domain like"/>
    <property type="match status" value="1"/>
</dbReference>
<feature type="transmembrane region" description="Helical" evidence="2">
    <location>
        <begin position="527"/>
        <end position="547"/>
    </location>
</feature>
<dbReference type="Gene3D" id="3.30.2090.10">
    <property type="entry name" value="Multidrug efflux transporter AcrB TolC docking domain, DN and DC subdomains"/>
    <property type="match status" value="2"/>
</dbReference>
<organism evidence="3 4">
    <name type="scientific">Anseongella ginsenosidimutans</name>
    <dbReference type="NCBI Taxonomy" id="496056"/>
    <lineage>
        <taxon>Bacteria</taxon>
        <taxon>Pseudomonadati</taxon>
        <taxon>Bacteroidota</taxon>
        <taxon>Sphingobacteriia</taxon>
        <taxon>Sphingobacteriales</taxon>
        <taxon>Sphingobacteriaceae</taxon>
        <taxon>Anseongella</taxon>
    </lineage>
</organism>
<feature type="region of interest" description="Disordered" evidence="1">
    <location>
        <begin position="1018"/>
        <end position="1052"/>
    </location>
</feature>
<sequence>MIRFLVKRPVAVIVSFIALLLIGAAAALFIPVSLLPDIDVPEITVQVDKADASSGEIEQAIIRPIREGLVQLHGLERIESTSREGRGTVRLSFEHGTNTDLAFIEVNEKIDRSMNRLPRDVERPLVVKASTSDIPAFYLNVQLKNTGEAAADERRFLEFSDFVRQILKRRLEQLPEVAMVDLSGLEESEILISPYTGKLRTLGLTPAAVQQALQEHNIQLGNILVRDGHYQYYLRFSSGLYSTADIKDLYLNISGRLFRLEDIASVRLVEEQAKGAFFSGQHRAISMAVIKQSSARMEDLRENTRQLMTLFEKDYPGMSFELAQDQSALLDYSISNLKQDLLIGGSLAFLLMLAFIKKLRAAVLIGITIPVSLVISQLVFFMTGLSINIISLSGLILGLGMIIDNSIVVIDNITQHREKGLSLEDACVAGTEEVIRPLISSVLTNCAVFLPLIFLSGIAGTLFYDQALSITIGIIVSLFVSVLLLPVLYRLLHRGKQDERPPNRKWELLNVTGWYEAGLAFVFKRKALSLSLSALLLAAGAMVYMQLDKERFPRLSRADFEMFIDWNEAIPLEENQARTLSLLNTAGEQVQSANSWIGQQQYLLNKTYDLSLSESKTYINTPSPAQVAPLEDLLSAKLQQQYPQAILRFSAAKTPFEEVFGEKQAPLRVEISDQENNNMPAVGETAAVMDAIRSRFPDVSLKPLPLRENLILSVRTEQALLYNVPTDVIRNTVETALKSKQVSTLRGGQSVIPIVMGSTEKQPLASFLSTAAVRSNDSVYVPLASLVNMEREHGYKYISAGRQGQYYPIAIETEEPEAVLKEIQENVSPAFPELSFSYSGSYFFNNVLIKEMAVILVIAVLLLYFILAAQFESLMQPLIILLELPIDIAGALLMLYIFGGSINLMSMIGIIVMCGIIINDSILKIDAINQLRKKGYGLMEAIRAAGHTRLKSIVMISLTTVGALSPTLFMHDIGSELQRPLALTLIGGMLLGMVVSLLFIPLVYWFIYRNSDVPGRDHPGSHATGLPGPDVGNPNAGNPESPFANPGSLLKT</sequence>
<feature type="transmembrane region" description="Helical" evidence="2">
    <location>
        <begin position="389"/>
        <end position="410"/>
    </location>
</feature>
<keyword evidence="2" id="KW-1133">Transmembrane helix</keyword>
<dbReference type="OrthoDB" id="9798415at2"/>